<feature type="transmembrane region" description="Helical" evidence="1">
    <location>
        <begin position="7"/>
        <end position="28"/>
    </location>
</feature>
<protein>
    <submittedName>
        <fullName evidence="2">Uncharacterized protein</fullName>
    </submittedName>
</protein>
<dbReference type="AlphaFoldDB" id="A0A9J6QS08"/>
<dbReference type="EMBL" id="JAOSHN010000001">
    <property type="protein sequence ID" value="MCU7377355.1"/>
    <property type="molecule type" value="Genomic_DNA"/>
</dbReference>
<reference evidence="2" key="1">
    <citation type="submission" date="2022-09" db="EMBL/GenBank/DDBJ databases">
        <title>Culturomic study of gut microbiota in children with autism spectrum disorder.</title>
        <authorList>
            <person name="Efimov B.A."/>
            <person name="Chaplin A.V."/>
            <person name="Sokolova S.R."/>
            <person name="Pikina A.P."/>
            <person name="Korzhanova M."/>
            <person name="Belova V."/>
            <person name="Korostin D."/>
        </authorList>
    </citation>
    <scope>NUCLEOTIDE SEQUENCE</scope>
    <source>
        <strain evidence="2">ASD5510</strain>
    </source>
</reference>
<gene>
    <name evidence="2" type="ORF">OBO34_03185</name>
</gene>
<sequence>MRSIYRTIFLVVSIAVMISGTIFISEYLEKRVSQDRQQLLEDTIRNYAVQCYALEGQYPKDLGYLESHYTLNLDRDKYVYHYKFIGTNMVPEISVFEKDR</sequence>
<organism evidence="2 3">
    <name type="scientific">Hominibacterium faecale</name>
    <dbReference type="NCBI Taxonomy" id="2839743"/>
    <lineage>
        <taxon>Bacteria</taxon>
        <taxon>Bacillati</taxon>
        <taxon>Bacillota</taxon>
        <taxon>Clostridia</taxon>
        <taxon>Peptostreptococcales</taxon>
        <taxon>Anaerovoracaceae</taxon>
        <taxon>Hominibacterium</taxon>
    </lineage>
</organism>
<name>A0A9J6QS08_9FIRM</name>
<evidence type="ECO:0000313" key="2">
    <source>
        <dbReference type="EMBL" id="MCU7377355.1"/>
    </source>
</evidence>
<keyword evidence="1" id="KW-0472">Membrane</keyword>
<comment type="caution">
    <text evidence="2">The sequence shown here is derived from an EMBL/GenBank/DDBJ whole genome shotgun (WGS) entry which is preliminary data.</text>
</comment>
<keyword evidence="1" id="KW-0812">Transmembrane</keyword>
<accession>A0A9J6QS08</accession>
<keyword evidence="1" id="KW-1133">Transmembrane helix</keyword>
<dbReference type="RefSeq" id="WP_253020741.1">
    <property type="nucleotide sequence ID" value="NZ_JAJAGH010000010.1"/>
</dbReference>
<evidence type="ECO:0000313" key="3">
    <source>
        <dbReference type="Proteomes" id="UP001065549"/>
    </source>
</evidence>
<dbReference type="Proteomes" id="UP001065549">
    <property type="component" value="Unassembled WGS sequence"/>
</dbReference>
<evidence type="ECO:0000256" key="1">
    <source>
        <dbReference type="SAM" id="Phobius"/>
    </source>
</evidence>
<proteinExistence type="predicted"/>
<keyword evidence="3" id="KW-1185">Reference proteome</keyword>